<evidence type="ECO:0000256" key="11">
    <source>
        <dbReference type="ARBA" id="ARBA00023014"/>
    </source>
</evidence>
<accession>A0A948W539</accession>
<dbReference type="GO" id="GO:0051287">
    <property type="term" value="F:NAD binding"/>
    <property type="evidence" value="ECO:0007669"/>
    <property type="project" value="UniProtKB-UniRule"/>
</dbReference>
<dbReference type="EC" id="7.1.1.-" evidence="14"/>
<dbReference type="Gene3D" id="6.10.250.1450">
    <property type="match status" value="1"/>
</dbReference>
<comment type="function">
    <text evidence="14">NDH-1 shuttles electrons from NADH, via FMN and iron-sulfur (Fe-S) centers, to quinones in the respiratory chain.</text>
</comment>
<dbReference type="Proteomes" id="UP000777784">
    <property type="component" value="Unassembled WGS sequence"/>
</dbReference>
<evidence type="ECO:0000256" key="5">
    <source>
        <dbReference type="ARBA" id="ARBA00022630"/>
    </source>
</evidence>
<organism evidence="16 17">
    <name type="scientific">Eiseniibacteriota bacterium</name>
    <dbReference type="NCBI Taxonomy" id="2212470"/>
    <lineage>
        <taxon>Bacteria</taxon>
        <taxon>Candidatus Eiseniibacteriota</taxon>
    </lineage>
</organism>
<evidence type="ECO:0000256" key="10">
    <source>
        <dbReference type="ARBA" id="ARBA00023004"/>
    </source>
</evidence>
<dbReference type="GO" id="GO:0048038">
    <property type="term" value="F:quinone binding"/>
    <property type="evidence" value="ECO:0007669"/>
    <property type="project" value="UniProtKB-KW"/>
</dbReference>
<keyword evidence="8 14" id="KW-0479">Metal-binding</keyword>
<keyword evidence="16" id="KW-0560">Oxidoreductase</keyword>
<dbReference type="Gene3D" id="1.20.1440.230">
    <property type="entry name" value="NADH-ubiquinone oxidoreductase 51kDa subunit, iron-sulphur binding domain"/>
    <property type="match status" value="1"/>
</dbReference>
<proteinExistence type="inferred from homology"/>
<dbReference type="InterPro" id="IPR037207">
    <property type="entry name" value="Nuop51_4Fe4S-bd_sf"/>
</dbReference>
<dbReference type="GO" id="GO:0003954">
    <property type="term" value="F:NADH dehydrogenase activity"/>
    <property type="evidence" value="ECO:0007669"/>
    <property type="project" value="TreeGrafter"/>
</dbReference>
<dbReference type="FunFam" id="3.10.20.600:FF:000003">
    <property type="entry name" value="NADH-quinone oxidoreductase subunit F"/>
    <property type="match status" value="1"/>
</dbReference>
<dbReference type="GO" id="GO:0010181">
    <property type="term" value="F:FMN binding"/>
    <property type="evidence" value="ECO:0007669"/>
    <property type="project" value="InterPro"/>
</dbReference>
<gene>
    <name evidence="16" type="primary">nuoF</name>
    <name evidence="16" type="ORF">KJ970_18360</name>
</gene>
<keyword evidence="12 14" id="KW-0520">NAD</keyword>
<dbReference type="SMART" id="SM00928">
    <property type="entry name" value="NADH_4Fe-4S"/>
    <property type="match status" value="1"/>
</dbReference>
<dbReference type="NCBIfam" id="NF010120">
    <property type="entry name" value="PRK13596.1"/>
    <property type="match status" value="1"/>
</dbReference>
<evidence type="ECO:0000259" key="15">
    <source>
        <dbReference type="SMART" id="SM00928"/>
    </source>
</evidence>
<evidence type="ECO:0000256" key="14">
    <source>
        <dbReference type="RuleBase" id="RU364066"/>
    </source>
</evidence>
<dbReference type="SUPFAM" id="SSF142984">
    <property type="entry name" value="Nqo1 middle domain-like"/>
    <property type="match status" value="1"/>
</dbReference>
<evidence type="ECO:0000256" key="7">
    <source>
        <dbReference type="ARBA" id="ARBA00022719"/>
    </source>
</evidence>
<comment type="cofactor">
    <cofactor evidence="1 14">
        <name>FMN</name>
        <dbReference type="ChEBI" id="CHEBI:58210"/>
    </cofactor>
</comment>
<reference evidence="16" key="1">
    <citation type="submission" date="2021-05" db="EMBL/GenBank/DDBJ databases">
        <title>Energy efficiency and biological interactions define the core microbiome of deep oligotrophic groundwater.</title>
        <authorList>
            <person name="Mehrshad M."/>
            <person name="Lopez-Fernandez M."/>
            <person name="Bell E."/>
            <person name="Bernier-Latmani R."/>
            <person name="Bertilsson S."/>
            <person name="Dopson M."/>
        </authorList>
    </citation>
    <scope>NUCLEOTIDE SEQUENCE</scope>
    <source>
        <strain evidence="16">Modern_marine.mb.64</strain>
    </source>
</reference>
<dbReference type="InterPro" id="IPR011537">
    <property type="entry name" value="NADH-UbQ_OxRdtase_suF"/>
</dbReference>
<keyword evidence="6 14" id="KW-0288">FMN</keyword>
<keyword evidence="11 14" id="KW-0411">Iron-sulfur</keyword>
<dbReference type="Gene3D" id="3.10.20.600">
    <property type="match status" value="1"/>
</dbReference>
<evidence type="ECO:0000313" key="17">
    <source>
        <dbReference type="Proteomes" id="UP000777784"/>
    </source>
</evidence>
<dbReference type="InterPro" id="IPR001949">
    <property type="entry name" value="NADH-UbQ_OxRdtase_51kDa_CS"/>
</dbReference>
<dbReference type="Pfam" id="PF10589">
    <property type="entry name" value="NADH_4Fe-4S"/>
    <property type="match status" value="1"/>
</dbReference>
<evidence type="ECO:0000313" key="16">
    <source>
        <dbReference type="EMBL" id="MBU2692887.1"/>
    </source>
</evidence>
<comment type="catalytic activity">
    <reaction evidence="13 14">
        <text>a quinone + NADH + 5 H(+)(in) = a quinol + NAD(+) + 4 H(+)(out)</text>
        <dbReference type="Rhea" id="RHEA:57888"/>
        <dbReference type="ChEBI" id="CHEBI:15378"/>
        <dbReference type="ChEBI" id="CHEBI:24646"/>
        <dbReference type="ChEBI" id="CHEBI:57540"/>
        <dbReference type="ChEBI" id="CHEBI:57945"/>
        <dbReference type="ChEBI" id="CHEBI:132124"/>
    </reaction>
</comment>
<evidence type="ECO:0000256" key="9">
    <source>
        <dbReference type="ARBA" id="ARBA00022967"/>
    </source>
</evidence>
<dbReference type="GO" id="GO:0046872">
    <property type="term" value="F:metal ion binding"/>
    <property type="evidence" value="ECO:0007669"/>
    <property type="project" value="UniProtKB-KW"/>
</dbReference>
<dbReference type="GO" id="GO:0045333">
    <property type="term" value="P:cellular respiration"/>
    <property type="evidence" value="ECO:0007669"/>
    <property type="project" value="TreeGrafter"/>
</dbReference>
<keyword evidence="4 14" id="KW-0004">4Fe-4S</keyword>
<dbReference type="FunFam" id="3.40.50.11540:FF:000001">
    <property type="entry name" value="NADH dehydrogenase [ubiquinone] flavoprotein 1, mitochondrial"/>
    <property type="match status" value="1"/>
</dbReference>
<dbReference type="InterPro" id="IPR011538">
    <property type="entry name" value="Nuo51_FMN-bd"/>
</dbReference>
<name>A0A948W539_UNCEI</name>
<evidence type="ECO:0000256" key="12">
    <source>
        <dbReference type="ARBA" id="ARBA00023027"/>
    </source>
</evidence>
<dbReference type="PROSITE" id="PS00645">
    <property type="entry name" value="COMPLEX1_51K_2"/>
    <property type="match status" value="1"/>
</dbReference>
<dbReference type="SUPFAM" id="SSF140490">
    <property type="entry name" value="Nqo1C-terminal domain-like"/>
    <property type="match status" value="1"/>
</dbReference>
<keyword evidence="10 14" id="KW-0408">Iron</keyword>
<dbReference type="InterPro" id="IPR050837">
    <property type="entry name" value="ComplexI_51kDa_subunit"/>
</dbReference>
<sequence>MERKIISKNFGVEDSWTLPVYEANGGYAAMRKAFGMDPQAVLEEVKASKIRGRGGAGFPMGLKWSFVPRDIDKPKYLCVNADEGEPGTFKDRHILENDPHMMIEGIIICCWAVGIRKAFIYIRGEFHKQCDRLDSAVREAYEKGYLGRNINSDGFDLDIVVHRGAGAYICGEETGLIESVEGKRGQPRMKPPFPALIGVFDCPTVVNNVETLAALPWILQNGAAAYAAIGTEKSSGTKLWSISGHVERPGVYELDMGVPLRVLLEEHAGGVRNGKKLKAVIPGGSSTPVLTAEEAYTVNLDYESLEKAGSMLGSGAMIIIDEETCMVWVLTILEKFYAHESCGQCPPCREGTAWMHRLLCKIERGEGTLEDLDKLEDIANNIGGKTICVLSDAAAMPAQSFIKKFRHEFEEHIKTGHCRFRDNKWTAALEGVH</sequence>
<dbReference type="PANTHER" id="PTHR11780:SF10">
    <property type="entry name" value="NADH DEHYDROGENASE [UBIQUINONE] FLAVOPROTEIN 1, MITOCHONDRIAL"/>
    <property type="match status" value="1"/>
</dbReference>
<feature type="domain" description="NADH-ubiquinone oxidoreductase 51kDa subunit iron-sulphur binding" evidence="15">
    <location>
        <begin position="327"/>
        <end position="372"/>
    </location>
</feature>
<dbReference type="AlphaFoldDB" id="A0A948W539"/>
<evidence type="ECO:0000256" key="8">
    <source>
        <dbReference type="ARBA" id="ARBA00022723"/>
    </source>
</evidence>
<dbReference type="SUPFAM" id="SSF142019">
    <property type="entry name" value="Nqo1 FMN-binding domain-like"/>
    <property type="match status" value="1"/>
</dbReference>
<comment type="caution">
    <text evidence="16">The sequence shown here is derived from an EMBL/GenBank/DDBJ whole genome shotgun (WGS) entry which is preliminary data.</text>
</comment>
<evidence type="ECO:0000256" key="2">
    <source>
        <dbReference type="ARBA" id="ARBA00001966"/>
    </source>
</evidence>
<protein>
    <recommendedName>
        <fullName evidence="14">NADH-quinone oxidoreductase subunit F</fullName>
        <ecNumber evidence="14">7.1.1.-</ecNumber>
    </recommendedName>
</protein>
<dbReference type="Pfam" id="PF01512">
    <property type="entry name" value="Complex1_51K"/>
    <property type="match status" value="1"/>
</dbReference>
<keyword evidence="9" id="KW-1278">Translocase</keyword>
<dbReference type="InterPro" id="IPR037225">
    <property type="entry name" value="Nuo51_FMN-bd_sf"/>
</dbReference>
<dbReference type="FunFam" id="1.20.1440.230:FF:000001">
    <property type="entry name" value="Mitochondrial NADH dehydrogenase flavoprotein 1"/>
    <property type="match status" value="1"/>
</dbReference>
<evidence type="ECO:0000256" key="3">
    <source>
        <dbReference type="ARBA" id="ARBA00007523"/>
    </source>
</evidence>
<dbReference type="InterPro" id="IPR019575">
    <property type="entry name" value="Nuop51_4Fe4S-bd"/>
</dbReference>
<evidence type="ECO:0000256" key="13">
    <source>
        <dbReference type="ARBA" id="ARBA00047712"/>
    </source>
</evidence>
<dbReference type="PANTHER" id="PTHR11780">
    <property type="entry name" value="NADH-UBIQUINONE OXIDOREDUCTASE FLAVOPROTEIN 1 NDUFV1"/>
    <property type="match status" value="1"/>
</dbReference>
<dbReference type="InterPro" id="IPR054765">
    <property type="entry name" value="SLBB_dom"/>
</dbReference>
<evidence type="ECO:0000256" key="1">
    <source>
        <dbReference type="ARBA" id="ARBA00001917"/>
    </source>
</evidence>
<comment type="similarity">
    <text evidence="3 14">Belongs to the complex I 51 kDa subunit family.</text>
</comment>
<keyword evidence="7 14" id="KW-0874">Quinone</keyword>
<evidence type="ECO:0000256" key="4">
    <source>
        <dbReference type="ARBA" id="ARBA00022485"/>
    </source>
</evidence>
<comment type="cofactor">
    <cofactor evidence="2 14">
        <name>[4Fe-4S] cluster</name>
        <dbReference type="ChEBI" id="CHEBI:49883"/>
    </cofactor>
</comment>
<dbReference type="EMBL" id="JAHJDP010000104">
    <property type="protein sequence ID" value="MBU2692887.1"/>
    <property type="molecule type" value="Genomic_DNA"/>
</dbReference>
<keyword evidence="5 14" id="KW-0285">Flavoprotein</keyword>
<dbReference type="GO" id="GO:0008137">
    <property type="term" value="F:NADH dehydrogenase (ubiquinone) activity"/>
    <property type="evidence" value="ECO:0007669"/>
    <property type="project" value="InterPro"/>
</dbReference>
<dbReference type="Pfam" id="PF22461">
    <property type="entry name" value="SLBB_2"/>
    <property type="match status" value="1"/>
</dbReference>
<dbReference type="Gene3D" id="3.40.50.11540">
    <property type="entry name" value="NADH-ubiquinone oxidoreductase 51kDa subunit"/>
    <property type="match status" value="1"/>
</dbReference>
<dbReference type="GO" id="GO:0051539">
    <property type="term" value="F:4 iron, 4 sulfur cluster binding"/>
    <property type="evidence" value="ECO:0007669"/>
    <property type="project" value="UniProtKB-UniRule"/>
</dbReference>
<evidence type="ECO:0000256" key="6">
    <source>
        <dbReference type="ARBA" id="ARBA00022643"/>
    </source>
</evidence>
<dbReference type="NCBIfam" id="TIGR01959">
    <property type="entry name" value="nuoF_fam"/>
    <property type="match status" value="1"/>
</dbReference>